<protein>
    <recommendedName>
        <fullName evidence="1">Malonyl-CoA:ACP transacylase (MAT) domain-containing protein</fullName>
    </recommendedName>
</protein>
<dbReference type="InterPro" id="IPR014043">
    <property type="entry name" value="Acyl_transferase_dom"/>
</dbReference>
<proteinExistence type="predicted"/>
<evidence type="ECO:0000313" key="3">
    <source>
        <dbReference type="Proteomes" id="UP001143480"/>
    </source>
</evidence>
<dbReference type="Gene3D" id="3.30.70.250">
    <property type="entry name" value="Malonyl-CoA ACP transacylase, ACP-binding"/>
    <property type="match status" value="1"/>
</dbReference>
<dbReference type="SMART" id="SM00827">
    <property type="entry name" value="PKS_AT"/>
    <property type="match status" value="1"/>
</dbReference>
<evidence type="ECO:0000259" key="1">
    <source>
        <dbReference type="SMART" id="SM00827"/>
    </source>
</evidence>
<organism evidence="2 3">
    <name type="scientific">Dactylosporangium matsuzakiense</name>
    <dbReference type="NCBI Taxonomy" id="53360"/>
    <lineage>
        <taxon>Bacteria</taxon>
        <taxon>Bacillati</taxon>
        <taxon>Actinomycetota</taxon>
        <taxon>Actinomycetes</taxon>
        <taxon>Micromonosporales</taxon>
        <taxon>Micromonosporaceae</taxon>
        <taxon>Dactylosporangium</taxon>
    </lineage>
</organism>
<dbReference type="SUPFAM" id="SSF52151">
    <property type="entry name" value="FabD/lysophospholipase-like"/>
    <property type="match status" value="1"/>
</dbReference>
<dbReference type="EMBL" id="BSFP01000107">
    <property type="protein sequence ID" value="GLL07698.1"/>
    <property type="molecule type" value="Genomic_DNA"/>
</dbReference>
<sequence>MSVAFILGQKNLNYDPAGLIALYEQCPAVRDVYTSVGQWSGHDPQLLVRGSEDPAVRARTNSLGLAAAMLGIADVLRERGVRPAVVGGISLGAMVAAALAGAAPRRQVVELLAGTAEDDGPQDPSRPEGCVAAVLPLGQTYEEFYGTRPGVWFGGDFGMHTSGAFRMLLLSGYRDALEELAAGYPAEYFVFSDEHVAVHCPLRHRARDEVARRTAAMDFTDPVVPMCSSLEPRELHSAALVRAEFSRNVVEPVRTDHLSDRMRRLGVRLGVVLGPTLPRDGFEFPFPVVYVDAPEHVDQAVAAVGEHEALQSLKG</sequence>
<reference evidence="2" key="1">
    <citation type="journal article" date="2014" name="Int. J. Syst. Evol. Microbiol.">
        <title>Complete genome sequence of Corynebacterium casei LMG S-19264T (=DSM 44701T), isolated from a smear-ripened cheese.</title>
        <authorList>
            <consortium name="US DOE Joint Genome Institute (JGI-PGF)"/>
            <person name="Walter F."/>
            <person name="Albersmeier A."/>
            <person name="Kalinowski J."/>
            <person name="Ruckert C."/>
        </authorList>
    </citation>
    <scope>NUCLEOTIDE SEQUENCE</scope>
    <source>
        <strain evidence="2">VKM Ac-1321</strain>
    </source>
</reference>
<dbReference type="Gene3D" id="3.40.366.10">
    <property type="entry name" value="Malonyl-Coenzyme A Acyl Carrier Protein, domain 2"/>
    <property type="match status" value="1"/>
</dbReference>
<dbReference type="AlphaFoldDB" id="A0A9W6KUU0"/>
<feature type="domain" description="Malonyl-CoA:ACP transacylase (MAT)" evidence="1">
    <location>
        <begin position="20"/>
        <end position="281"/>
    </location>
</feature>
<evidence type="ECO:0000313" key="2">
    <source>
        <dbReference type="EMBL" id="GLL07698.1"/>
    </source>
</evidence>
<comment type="caution">
    <text evidence="2">The sequence shown here is derived from an EMBL/GenBank/DDBJ whole genome shotgun (WGS) entry which is preliminary data.</text>
</comment>
<dbReference type="InterPro" id="IPR001227">
    <property type="entry name" value="Ac_transferase_dom_sf"/>
</dbReference>
<dbReference type="Proteomes" id="UP001143480">
    <property type="component" value="Unassembled WGS sequence"/>
</dbReference>
<keyword evidence="3" id="KW-1185">Reference proteome</keyword>
<name>A0A9W6KUU0_9ACTN</name>
<dbReference type="InterPro" id="IPR016035">
    <property type="entry name" value="Acyl_Trfase/lysoPLipase"/>
</dbReference>
<dbReference type="RefSeq" id="WP_261958805.1">
    <property type="nucleotide sequence ID" value="NZ_BAAAXA010000001.1"/>
</dbReference>
<reference evidence="2" key="2">
    <citation type="submission" date="2023-01" db="EMBL/GenBank/DDBJ databases">
        <authorList>
            <person name="Sun Q."/>
            <person name="Evtushenko L."/>
        </authorList>
    </citation>
    <scope>NUCLEOTIDE SEQUENCE</scope>
    <source>
        <strain evidence="2">VKM Ac-1321</strain>
    </source>
</reference>
<dbReference type="GO" id="GO:0016740">
    <property type="term" value="F:transferase activity"/>
    <property type="evidence" value="ECO:0007669"/>
    <property type="project" value="InterPro"/>
</dbReference>
<gene>
    <name evidence="2" type="ORF">GCM10017581_094540</name>
</gene>
<accession>A0A9W6KUU0</accession>